<proteinExistence type="predicted"/>
<evidence type="ECO:0000313" key="9">
    <source>
        <dbReference type="Proteomes" id="UP000805841"/>
    </source>
</evidence>
<accession>A0ABR7Z8R5</accession>
<dbReference type="InterPro" id="IPR022791">
    <property type="entry name" value="L-PG_synthase/AglD"/>
</dbReference>
<organism evidence="8 9">
    <name type="scientific">Pseudomonas typographi</name>
    <dbReference type="NCBI Taxonomy" id="2715964"/>
    <lineage>
        <taxon>Bacteria</taxon>
        <taxon>Pseudomonadati</taxon>
        <taxon>Pseudomonadota</taxon>
        <taxon>Gammaproteobacteria</taxon>
        <taxon>Pseudomonadales</taxon>
        <taxon>Pseudomonadaceae</taxon>
        <taxon>Pseudomonas</taxon>
    </lineage>
</organism>
<evidence type="ECO:0000256" key="3">
    <source>
        <dbReference type="ARBA" id="ARBA00022692"/>
    </source>
</evidence>
<feature type="transmembrane region" description="Helical" evidence="7">
    <location>
        <begin position="240"/>
        <end position="264"/>
    </location>
</feature>
<name>A0ABR7Z8R5_9PSED</name>
<feature type="transmembrane region" description="Helical" evidence="7">
    <location>
        <begin position="206"/>
        <end position="228"/>
    </location>
</feature>
<dbReference type="RefSeq" id="WP_190425462.1">
    <property type="nucleotide sequence ID" value="NZ_JAAOCA010000040.1"/>
</dbReference>
<comment type="caution">
    <text evidence="8">The sequence shown here is derived from an EMBL/GenBank/DDBJ whole genome shotgun (WGS) entry which is preliminary data.</text>
</comment>
<evidence type="ECO:0000256" key="1">
    <source>
        <dbReference type="ARBA" id="ARBA00004651"/>
    </source>
</evidence>
<keyword evidence="4 7" id="KW-1133">Transmembrane helix</keyword>
<evidence type="ECO:0000256" key="2">
    <source>
        <dbReference type="ARBA" id="ARBA00022475"/>
    </source>
</evidence>
<feature type="transmembrane region" description="Helical" evidence="7">
    <location>
        <begin position="15"/>
        <end position="35"/>
    </location>
</feature>
<dbReference type="Pfam" id="PF03706">
    <property type="entry name" value="LPG_synthase_TM"/>
    <property type="match status" value="1"/>
</dbReference>
<feature type="transmembrane region" description="Helical" evidence="7">
    <location>
        <begin position="86"/>
        <end position="109"/>
    </location>
</feature>
<evidence type="ECO:0000256" key="6">
    <source>
        <dbReference type="SAM" id="MobiDB-lite"/>
    </source>
</evidence>
<keyword evidence="9" id="KW-1185">Reference proteome</keyword>
<feature type="region of interest" description="Disordered" evidence="6">
    <location>
        <begin position="313"/>
        <end position="332"/>
    </location>
</feature>
<evidence type="ECO:0000256" key="5">
    <source>
        <dbReference type="ARBA" id="ARBA00023136"/>
    </source>
</evidence>
<feature type="transmembrane region" description="Helical" evidence="7">
    <location>
        <begin position="276"/>
        <end position="303"/>
    </location>
</feature>
<keyword evidence="5 7" id="KW-0472">Membrane</keyword>
<evidence type="ECO:0000313" key="8">
    <source>
        <dbReference type="EMBL" id="MBD1601703.1"/>
    </source>
</evidence>
<evidence type="ECO:0000256" key="7">
    <source>
        <dbReference type="SAM" id="Phobius"/>
    </source>
</evidence>
<keyword evidence="2" id="KW-1003">Cell membrane</keyword>
<evidence type="ECO:0000256" key="4">
    <source>
        <dbReference type="ARBA" id="ARBA00022989"/>
    </source>
</evidence>
<reference evidence="8 9" key="1">
    <citation type="journal article" date="2020" name="Insects">
        <title>Bacteria Belonging to Pseudomonas typographi sp. nov. from the Bark Beetle Ips typographus Have Genomic Potential to Aid in the Host Ecology.</title>
        <authorList>
            <person name="Peral-Aranega E."/>
            <person name="Saati-Santamaria Z."/>
            <person name="Kolarik M."/>
            <person name="Rivas R."/>
            <person name="Garcia-Fraile P."/>
        </authorList>
    </citation>
    <scope>NUCLEOTIDE SEQUENCE [LARGE SCALE GENOMIC DNA]</scope>
    <source>
        <strain evidence="8 9">CA3A</strain>
    </source>
</reference>
<dbReference type="EMBL" id="JAAOCA010000040">
    <property type="protein sequence ID" value="MBD1601703.1"/>
    <property type="molecule type" value="Genomic_DNA"/>
</dbReference>
<protein>
    <submittedName>
        <fullName evidence="8">UPF0104 family protein</fullName>
    </submittedName>
</protein>
<comment type="subcellular location">
    <subcellularLocation>
        <location evidence="1">Cell membrane</location>
        <topology evidence="1">Multi-pass membrane protein</topology>
    </subcellularLocation>
</comment>
<dbReference type="PANTHER" id="PTHR39087:SF2">
    <property type="entry name" value="UPF0104 MEMBRANE PROTEIN MJ1595"/>
    <property type="match status" value="1"/>
</dbReference>
<dbReference type="PANTHER" id="PTHR39087">
    <property type="entry name" value="UPF0104 MEMBRANE PROTEIN MJ1595"/>
    <property type="match status" value="1"/>
</dbReference>
<feature type="transmembrane region" description="Helical" evidence="7">
    <location>
        <begin position="163"/>
        <end position="185"/>
    </location>
</feature>
<keyword evidence="3 7" id="KW-0812">Transmembrane</keyword>
<dbReference type="Proteomes" id="UP000805841">
    <property type="component" value="Unassembled WGS sequence"/>
</dbReference>
<gene>
    <name evidence="8" type="ORF">HAQ05_23790</name>
</gene>
<feature type="transmembrane region" description="Helical" evidence="7">
    <location>
        <begin position="130"/>
        <end position="151"/>
    </location>
</feature>
<sequence>MSEKSSKRWAWVRRILNWACFILVPVFLYMLLHNMDWAEVWHGLRRYRWVTLALGAAIALASYGVFSAFDLIGKRYTGHSVPNSQVLQIAFVCYAFNLNLSSWIGGIALRYRLYGKRGVKVSTVTRILSLGLVTNWSGYLLLGGALFALGLPPLPASVELGSVGLRLIGAAMLVTVVAYLLACGYSKKRSWRVKGHDINLPSFSMALVQVTGGMLNWALMGGLMYLLLPQGVSYPSVLAILLISSIAGVIAHIPAGLGVLEAVFITLLHGQYGKGALLAALIAYRALYFLLPLAIACIGYLLLERRALAQALPSHPETQPPPAEQQEQQRPV</sequence>
<feature type="transmembrane region" description="Helical" evidence="7">
    <location>
        <begin position="47"/>
        <end position="66"/>
    </location>
</feature>